<dbReference type="AlphaFoldDB" id="A0AAN9MFZ9"/>
<dbReference type="PANTHER" id="PTHR46758">
    <property type="entry name" value="MYND DOMAIN-CONTAINING"/>
    <property type="match status" value="1"/>
</dbReference>
<gene>
    <name evidence="6" type="ORF">VNO80_19347</name>
</gene>
<keyword evidence="1" id="KW-0479">Metal-binding</keyword>
<dbReference type="Pfam" id="PF23310">
    <property type="entry name" value="TPR_27"/>
    <property type="match status" value="1"/>
</dbReference>
<evidence type="ECO:0000256" key="1">
    <source>
        <dbReference type="ARBA" id="ARBA00022723"/>
    </source>
</evidence>
<dbReference type="InterPro" id="IPR011990">
    <property type="entry name" value="TPR-like_helical_dom_sf"/>
</dbReference>
<keyword evidence="2 4" id="KW-0863">Zinc-finger</keyword>
<evidence type="ECO:0000256" key="4">
    <source>
        <dbReference type="PROSITE-ProRule" id="PRU00134"/>
    </source>
</evidence>
<dbReference type="InterPro" id="IPR057136">
    <property type="entry name" value="At2g35280_TPR_dom"/>
</dbReference>
<dbReference type="PANTHER" id="PTHR46758:SF9">
    <property type="entry name" value="MYND-TYPE DOMAIN-CONTAINING PROTEIN"/>
    <property type="match status" value="1"/>
</dbReference>
<dbReference type="GO" id="GO:0008270">
    <property type="term" value="F:zinc ion binding"/>
    <property type="evidence" value="ECO:0007669"/>
    <property type="project" value="UniProtKB-KW"/>
</dbReference>
<dbReference type="Proteomes" id="UP001374584">
    <property type="component" value="Unassembled WGS sequence"/>
</dbReference>
<keyword evidence="3" id="KW-0862">Zinc</keyword>
<dbReference type="InterPro" id="IPR044508">
    <property type="entry name" value="At5g50450/At1g67340-like"/>
</dbReference>
<evidence type="ECO:0000256" key="3">
    <source>
        <dbReference type="ARBA" id="ARBA00022833"/>
    </source>
</evidence>
<accession>A0AAN9MFZ9</accession>
<dbReference type="Gene3D" id="6.10.140.2220">
    <property type="match status" value="1"/>
</dbReference>
<dbReference type="FunFam" id="6.10.140.2220:FF:000033">
    <property type="entry name" value="Predicted protein"/>
    <property type="match status" value="1"/>
</dbReference>
<reference evidence="6 7" key="1">
    <citation type="submission" date="2024-01" db="EMBL/GenBank/DDBJ databases">
        <title>The genomes of 5 underutilized Papilionoideae crops provide insights into root nodulation and disease resistanc.</title>
        <authorList>
            <person name="Jiang F."/>
        </authorList>
    </citation>
    <scope>NUCLEOTIDE SEQUENCE [LARGE SCALE GENOMIC DNA]</scope>
    <source>
        <strain evidence="6">JINMINGXINNONG_FW02</strain>
        <tissue evidence="6">Leaves</tissue>
    </source>
</reference>
<dbReference type="CDD" id="cd09917">
    <property type="entry name" value="F-box_SF"/>
    <property type="match status" value="1"/>
</dbReference>
<dbReference type="EMBL" id="JAYMYR010000007">
    <property type="protein sequence ID" value="KAK7353894.1"/>
    <property type="molecule type" value="Genomic_DNA"/>
</dbReference>
<protein>
    <recommendedName>
        <fullName evidence="5">MYND-type domain-containing protein</fullName>
    </recommendedName>
</protein>
<evidence type="ECO:0000313" key="6">
    <source>
        <dbReference type="EMBL" id="KAK7353894.1"/>
    </source>
</evidence>
<dbReference type="SUPFAM" id="SSF144232">
    <property type="entry name" value="HIT/MYND zinc finger-like"/>
    <property type="match status" value="1"/>
</dbReference>
<proteinExistence type="predicted"/>
<dbReference type="InterPro" id="IPR036047">
    <property type="entry name" value="F-box-like_dom_sf"/>
</dbReference>
<name>A0AAN9MFZ9_PHACN</name>
<feature type="domain" description="MYND-type" evidence="5">
    <location>
        <begin position="271"/>
        <end position="313"/>
    </location>
</feature>
<comment type="caution">
    <text evidence="6">The sequence shown here is derived from an EMBL/GenBank/DDBJ whole genome shotgun (WGS) entry which is preliminary data.</text>
</comment>
<dbReference type="PROSITE" id="PS50865">
    <property type="entry name" value="ZF_MYND_2"/>
    <property type="match status" value="1"/>
</dbReference>
<dbReference type="SUPFAM" id="SSF81383">
    <property type="entry name" value="F-box domain"/>
    <property type="match status" value="1"/>
</dbReference>
<evidence type="ECO:0000313" key="7">
    <source>
        <dbReference type="Proteomes" id="UP001374584"/>
    </source>
</evidence>
<evidence type="ECO:0000259" key="5">
    <source>
        <dbReference type="PROSITE" id="PS50865"/>
    </source>
</evidence>
<sequence length="397" mass="44524">MRAPLKHTKKKNDLFECLPDDLVVFILSKLSSTASSPSDFINIVLTCKRLNRLGLHRLVLSEAGSKVFSIKPRTWSEKTHTFLKHCVNAGNVDACYTLGMIRFYCLENRGSGLSLMAKAAMKLHAPALYSLAVIQFNGSGGSKHDKDLRAGVALSARASLLGHIDALRELGHCLQDGYGVRQNVAEGRRMLVQANVRELAYVLREVTPSASESLMVTWRTPMTCQRDVTALLSDYGYRIPVPEVQPVNRFLREWFESGKGKLEEGLRLCSHIGCGRPEIRPQEFRRCSVCGKVNYCSRGCQAMDWKLKHKMECSPTEPYAEGDAGIDLNNEFAIPNDASDIFRKRKPTQQTAEVPSCLRYRSCRHTAEDPFPFKPSFITILTVTIAQLPHRFSFPTI</sequence>
<dbReference type="InterPro" id="IPR002893">
    <property type="entry name" value="Znf_MYND"/>
</dbReference>
<organism evidence="6 7">
    <name type="scientific">Phaseolus coccineus</name>
    <name type="common">Scarlet runner bean</name>
    <name type="synonym">Phaseolus multiflorus</name>
    <dbReference type="NCBI Taxonomy" id="3886"/>
    <lineage>
        <taxon>Eukaryota</taxon>
        <taxon>Viridiplantae</taxon>
        <taxon>Streptophyta</taxon>
        <taxon>Embryophyta</taxon>
        <taxon>Tracheophyta</taxon>
        <taxon>Spermatophyta</taxon>
        <taxon>Magnoliopsida</taxon>
        <taxon>eudicotyledons</taxon>
        <taxon>Gunneridae</taxon>
        <taxon>Pentapetalae</taxon>
        <taxon>rosids</taxon>
        <taxon>fabids</taxon>
        <taxon>Fabales</taxon>
        <taxon>Fabaceae</taxon>
        <taxon>Papilionoideae</taxon>
        <taxon>50 kb inversion clade</taxon>
        <taxon>NPAAA clade</taxon>
        <taxon>indigoferoid/millettioid clade</taxon>
        <taxon>Phaseoleae</taxon>
        <taxon>Phaseolus</taxon>
    </lineage>
</organism>
<dbReference type="SUPFAM" id="SSF81901">
    <property type="entry name" value="HCP-like"/>
    <property type="match status" value="1"/>
</dbReference>
<evidence type="ECO:0000256" key="2">
    <source>
        <dbReference type="ARBA" id="ARBA00022771"/>
    </source>
</evidence>
<dbReference type="Gene3D" id="1.25.40.10">
    <property type="entry name" value="Tetratricopeptide repeat domain"/>
    <property type="match status" value="1"/>
</dbReference>
<keyword evidence="7" id="KW-1185">Reference proteome</keyword>
<dbReference type="Pfam" id="PF01753">
    <property type="entry name" value="zf-MYND"/>
    <property type="match status" value="1"/>
</dbReference>